<evidence type="ECO:0000259" key="1">
    <source>
        <dbReference type="Pfam" id="PF01863"/>
    </source>
</evidence>
<dbReference type="EMBL" id="LKEU01000027">
    <property type="protein sequence ID" value="OFV71148.1"/>
    <property type="molecule type" value="Genomic_DNA"/>
</dbReference>
<organism evidence="2 3">
    <name type="scientific">Acetobacterium wieringae</name>
    <dbReference type="NCBI Taxonomy" id="52694"/>
    <lineage>
        <taxon>Bacteria</taxon>
        <taxon>Bacillati</taxon>
        <taxon>Bacillota</taxon>
        <taxon>Clostridia</taxon>
        <taxon>Eubacteriales</taxon>
        <taxon>Eubacteriaceae</taxon>
        <taxon>Acetobacterium</taxon>
    </lineage>
</organism>
<dbReference type="PANTHER" id="PTHR30399:SF1">
    <property type="entry name" value="UTP PYROPHOSPHATASE"/>
    <property type="match status" value="1"/>
</dbReference>
<dbReference type="AlphaFoldDB" id="A0A1F2PIJ2"/>
<name>A0A1F2PIJ2_9FIRM</name>
<gene>
    <name evidence="2" type="ORF">ACWI_17360</name>
</gene>
<dbReference type="STRING" id="52694.ACWI_17360"/>
<evidence type="ECO:0000313" key="2">
    <source>
        <dbReference type="EMBL" id="OFV71148.1"/>
    </source>
</evidence>
<dbReference type="Gene3D" id="3.30.2010.10">
    <property type="entry name" value="Metalloproteases ('zincins'), catalytic domain"/>
    <property type="match status" value="1"/>
</dbReference>
<dbReference type="InterPro" id="IPR002725">
    <property type="entry name" value="YgjP-like_metallopeptidase"/>
</dbReference>
<dbReference type="CDD" id="cd07344">
    <property type="entry name" value="M48_yhfN_like"/>
    <property type="match status" value="1"/>
</dbReference>
<reference evidence="2 3" key="1">
    <citation type="submission" date="2015-09" db="EMBL/GenBank/DDBJ databases">
        <title>Genome sequence of Acetobacterium wieringae DSM 1911.</title>
        <authorList>
            <person name="Poehlein A."/>
            <person name="Bengelsdorf F.R."/>
            <person name="Schiel-Bengelsdorf B."/>
            <person name="Duerre P."/>
            <person name="Daniel R."/>
        </authorList>
    </citation>
    <scope>NUCLEOTIDE SEQUENCE [LARGE SCALE GENOMIC DNA]</scope>
    <source>
        <strain evidence="2 3">DSM 1911</strain>
    </source>
</reference>
<comment type="caution">
    <text evidence="2">The sequence shown here is derived from an EMBL/GenBank/DDBJ whole genome shotgun (WGS) entry which is preliminary data.</text>
</comment>
<evidence type="ECO:0000313" key="3">
    <source>
        <dbReference type="Proteomes" id="UP000176244"/>
    </source>
</evidence>
<protein>
    <recommendedName>
        <fullName evidence="1">YgjP-like metallopeptidase domain-containing protein</fullName>
    </recommendedName>
</protein>
<dbReference type="Pfam" id="PF01863">
    <property type="entry name" value="YgjP-like"/>
    <property type="match status" value="1"/>
</dbReference>
<sequence>MNPMEKHTIQYSERTIEFELIRKKIKNINLNIKPDMTIEVSANDKVPVDYILKFVKEKAPWIIKNLGYFKDVQPEQYSKKEYVSGESFKYLGKQYRLKVAESDKEGVRYYQGFIELKVKDRKNYHRKEKLVDDWFKEKAVMNFHKSLERTYPLVEKYDVKLPEIHIRTMKARWGSCIKDKNVIMLNKALIKAPKFCIDYVVLHELAHFKYRNHDPEFYTFMTMLMPDWKQRKEILDEEVVRGL</sequence>
<dbReference type="InterPro" id="IPR053136">
    <property type="entry name" value="UTP_pyrophosphatase-like"/>
</dbReference>
<dbReference type="PANTHER" id="PTHR30399">
    <property type="entry name" value="UNCHARACTERIZED PROTEIN YGJP"/>
    <property type="match status" value="1"/>
</dbReference>
<accession>A0A1F2PIJ2</accession>
<dbReference type="Proteomes" id="UP000176244">
    <property type="component" value="Unassembled WGS sequence"/>
</dbReference>
<proteinExistence type="predicted"/>
<feature type="domain" description="YgjP-like metallopeptidase" evidence="1">
    <location>
        <begin position="26"/>
        <end position="237"/>
    </location>
</feature>